<dbReference type="InterPro" id="IPR036388">
    <property type="entry name" value="WH-like_DNA-bd_sf"/>
</dbReference>
<keyword evidence="4" id="KW-0804">Transcription</keyword>
<sequence length="306" mass="34264">MDARINLDLNDVALFVRVVQTRSFAAAARERGVPGSTVSRRIARLESVLGIRLLERTTRNLRLTDAGRAYFAHAERAVDDVWQGTDFVRELRKEPRGRVRVLAPLVLGAAVSKVIHVYLAKYPGVSIDLELDDRRLDLLAEGFDIAMVTGKVDSADFVARELWRSTRKLLYASPRYLEARGKPRRTKDLARHDCIATRARDGFATWTLGRGRRKRRITFAPRLYVSEFSAAHRAALAGVGIAMIPEILCAEDVRTKRLTRVLPGYEGETGGVYLLYRAHRSMTAAVRTCIDHLLTELPATDPSRGA</sequence>
<dbReference type="Pfam" id="PF03466">
    <property type="entry name" value="LysR_substrate"/>
    <property type="match status" value="1"/>
</dbReference>
<proteinExistence type="inferred from homology"/>
<dbReference type="InterPro" id="IPR005119">
    <property type="entry name" value="LysR_subst-bd"/>
</dbReference>
<dbReference type="CDD" id="cd08422">
    <property type="entry name" value="PBP2_CrgA_like"/>
    <property type="match status" value="1"/>
</dbReference>
<dbReference type="InterPro" id="IPR058163">
    <property type="entry name" value="LysR-type_TF_proteobact-type"/>
</dbReference>
<feature type="domain" description="HTH lysR-type" evidence="5">
    <location>
        <begin position="7"/>
        <end position="64"/>
    </location>
</feature>
<dbReference type="Gene3D" id="1.10.10.10">
    <property type="entry name" value="Winged helix-like DNA-binding domain superfamily/Winged helix DNA-binding domain"/>
    <property type="match status" value="1"/>
</dbReference>
<evidence type="ECO:0000313" key="7">
    <source>
        <dbReference type="Proteomes" id="UP001379533"/>
    </source>
</evidence>
<dbReference type="SUPFAM" id="SSF53850">
    <property type="entry name" value="Periplasmic binding protein-like II"/>
    <property type="match status" value="1"/>
</dbReference>
<organism evidence="6 7">
    <name type="scientific">Pendulispora brunnea</name>
    <dbReference type="NCBI Taxonomy" id="2905690"/>
    <lineage>
        <taxon>Bacteria</taxon>
        <taxon>Pseudomonadati</taxon>
        <taxon>Myxococcota</taxon>
        <taxon>Myxococcia</taxon>
        <taxon>Myxococcales</taxon>
        <taxon>Sorangiineae</taxon>
        <taxon>Pendulisporaceae</taxon>
        <taxon>Pendulispora</taxon>
    </lineage>
</organism>
<name>A0ABZ2JVE9_9BACT</name>
<dbReference type="InterPro" id="IPR036390">
    <property type="entry name" value="WH_DNA-bd_sf"/>
</dbReference>
<dbReference type="Gene3D" id="3.40.190.290">
    <property type="match status" value="1"/>
</dbReference>
<keyword evidence="7" id="KW-1185">Reference proteome</keyword>
<evidence type="ECO:0000256" key="4">
    <source>
        <dbReference type="ARBA" id="ARBA00023163"/>
    </source>
</evidence>
<accession>A0ABZ2JVE9</accession>
<evidence type="ECO:0000256" key="3">
    <source>
        <dbReference type="ARBA" id="ARBA00023125"/>
    </source>
</evidence>
<keyword evidence="3" id="KW-0238">DNA-binding</keyword>
<dbReference type="Proteomes" id="UP001379533">
    <property type="component" value="Chromosome"/>
</dbReference>
<dbReference type="PROSITE" id="PS50931">
    <property type="entry name" value="HTH_LYSR"/>
    <property type="match status" value="1"/>
</dbReference>
<dbReference type="InterPro" id="IPR000847">
    <property type="entry name" value="LysR_HTH_N"/>
</dbReference>
<keyword evidence="2" id="KW-0805">Transcription regulation</keyword>
<evidence type="ECO:0000256" key="1">
    <source>
        <dbReference type="ARBA" id="ARBA00009437"/>
    </source>
</evidence>
<dbReference type="EMBL" id="CP089982">
    <property type="protein sequence ID" value="WXA90312.1"/>
    <property type="molecule type" value="Genomic_DNA"/>
</dbReference>
<dbReference type="RefSeq" id="WP_394840925.1">
    <property type="nucleotide sequence ID" value="NZ_CP089982.1"/>
</dbReference>
<reference evidence="6 7" key="1">
    <citation type="submission" date="2021-12" db="EMBL/GenBank/DDBJ databases">
        <title>Discovery of the Pendulisporaceae a myxobacterial family with distinct sporulation behavior and unique specialized metabolism.</title>
        <authorList>
            <person name="Garcia R."/>
            <person name="Popoff A."/>
            <person name="Bader C.D."/>
            <person name="Loehr J."/>
            <person name="Walesch S."/>
            <person name="Walt C."/>
            <person name="Boldt J."/>
            <person name="Bunk B."/>
            <person name="Haeckl F.J.F.P.J."/>
            <person name="Gunesch A.P."/>
            <person name="Birkelbach J."/>
            <person name="Nuebel U."/>
            <person name="Pietschmann T."/>
            <person name="Bach T."/>
            <person name="Mueller R."/>
        </authorList>
    </citation>
    <scope>NUCLEOTIDE SEQUENCE [LARGE SCALE GENOMIC DNA]</scope>
    <source>
        <strain evidence="6 7">MSr12523</strain>
    </source>
</reference>
<gene>
    <name evidence="6" type="ORF">LZC95_28100</name>
</gene>
<evidence type="ECO:0000259" key="5">
    <source>
        <dbReference type="PROSITE" id="PS50931"/>
    </source>
</evidence>
<dbReference type="PANTHER" id="PTHR30537:SF5">
    <property type="entry name" value="HTH-TYPE TRANSCRIPTIONAL ACTIVATOR TTDR-RELATED"/>
    <property type="match status" value="1"/>
</dbReference>
<evidence type="ECO:0000313" key="6">
    <source>
        <dbReference type="EMBL" id="WXA90312.1"/>
    </source>
</evidence>
<dbReference type="SUPFAM" id="SSF46785">
    <property type="entry name" value="Winged helix' DNA-binding domain"/>
    <property type="match status" value="1"/>
</dbReference>
<evidence type="ECO:0000256" key="2">
    <source>
        <dbReference type="ARBA" id="ARBA00023015"/>
    </source>
</evidence>
<dbReference type="PANTHER" id="PTHR30537">
    <property type="entry name" value="HTH-TYPE TRANSCRIPTIONAL REGULATOR"/>
    <property type="match status" value="1"/>
</dbReference>
<comment type="similarity">
    <text evidence="1">Belongs to the LysR transcriptional regulatory family.</text>
</comment>
<dbReference type="Pfam" id="PF00126">
    <property type="entry name" value="HTH_1"/>
    <property type="match status" value="1"/>
</dbReference>
<protein>
    <submittedName>
        <fullName evidence="6">LysR family transcriptional regulator</fullName>
    </submittedName>
</protein>